<organism evidence="3 4">
    <name type="scientific">Platysternon megacephalum</name>
    <name type="common">big-headed turtle</name>
    <dbReference type="NCBI Taxonomy" id="55544"/>
    <lineage>
        <taxon>Eukaryota</taxon>
        <taxon>Metazoa</taxon>
        <taxon>Chordata</taxon>
        <taxon>Craniata</taxon>
        <taxon>Vertebrata</taxon>
        <taxon>Euteleostomi</taxon>
        <taxon>Archelosauria</taxon>
        <taxon>Testudinata</taxon>
        <taxon>Testudines</taxon>
        <taxon>Cryptodira</taxon>
        <taxon>Durocryptodira</taxon>
        <taxon>Testudinoidea</taxon>
        <taxon>Platysternidae</taxon>
        <taxon>Platysternon</taxon>
    </lineage>
</organism>
<name>A0A4D9F997_9SAUR</name>
<dbReference type="PANTHER" id="PTHR23093">
    <property type="entry name" value="SIMILAR TO CHROMOSOME 3 OPEN READING FRAME 20"/>
    <property type="match status" value="1"/>
</dbReference>
<gene>
    <name evidence="3" type="ORF">DR999_PMT00331</name>
</gene>
<feature type="compositionally biased region" description="Low complexity" evidence="1">
    <location>
        <begin position="35"/>
        <end position="46"/>
    </location>
</feature>
<feature type="compositionally biased region" description="Basic and acidic residues" evidence="1">
    <location>
        <begin position="120"/>
        <end position="139"/>
    </location>
</feature>
<feature type="domain" description="FAM194 C-terminal" evidence="2">
    <location>
        <begin position="463"/>
        <end position="657"/>
    </location>
</feature>
<dbReference type="OrthoDB" id="527209at2759"/>
<evidence type="ECO:0000313" key="4">
    <source>
        <dbReference type="Proteomes" id="UP000297703"/>
    </source>
</evidence>
<dbReference type="EMBL" id="QXTE01000002">
    <property type="protein sequence ID" value="TFK15928.1"/>
    <property type="molecule type" value="Genomic_DNA"/>
</dbReference>
<dbReference type="STRING" id="55544.A0A4D9F997"/>
<feature type="compositionally biased region" description="Basic and acidic residues" evidence="1">
    <location>
        <begin position="265"/>
        <end position="286"/>
    </location>
</feature>
<accession>A0A4D9F997</accession>
<feature type="compositionally biased region" description="Acidic residues" evidence="1">
    <location>
        <begin position="250"/>
        <end position="259"/>
    </location>
</feature>
<reference evidence="3 4" key="2">
    <citation type="submission" date="2019-04" db="EMBL/GenBank/DDBJ databases">
        <title>The genome sequence of big-headed turtle.</title>
        <authorList>
            <person name="Gong S."/>
        </authorList>
    </citation>
    <scope>NUCLEOTIDE SEQUENCE [LARGE SCALE GENOMIC DNA]</scope>
    <source>
        <strain evidence="3">DO16091913</strain>
        <tissue evidence="3">Muscle</tissue>
    </source>
</reference>
<dbReference type="AlphaFoldDB" id="A0A4D9F997"/>
<feature type="region of interest" description="Disordered" evidence="1">
    <location>
        <begin position="250"/>
        <end position="297"/>
    </location>
</feature>
<comment type="caution">
    <text evidence="3">The sequence shown here is derived from an EMBL/GenBank/DDBJ whole genome shotgun (WGS) entry which is preliminary data.</text>
</comment>
<sequence>MASGLKIDQERDWLVRRDMSKGHKLSGAGSNQPQSRTSPSPSGCISSDSQSAILLLTVENVKKLEKEYLTAKGVLGNQSVEEYVKQSNLCLLERERSGEVSGEHVPDKKDPEGTISFLPREPDKKSRETHLEKAEEMSHKGSLLAEFQADSLSTPHAGSKLKESNLLWPLCRKSVDGSSATHRRRCEVEDLGTQTEWSYSDKSLASIENAISVIREEKRSREDVDGKDSPKPIPTQGVVVLLTDIGEEIETQESEEGSEENNQTKSKDEVVRAESDAAGEDRRSDDEAPGSDSEEAIRDDLKITTLFLDEENHFAEVHENCEFCKAVAKPIPTVEDLDTEPLETLLCCRTYKEVFECVIKELMESTSFDEEIDIAPHPHLSQTVLESETRKKLEQQLQERGFDKYRELYERHIKFGASTKISFKFSQSQEELQVVGLQESEAALDLDTEFRAEHLKNCHARDPVRRYYPDGQKFFLLFPDGTGQVFYPSGNIAILIVCVKEVQFIYVILEDHTYSGIRAFFTNRGYATCYHRNGLLWLNLDRLTGSYFDKKGRRQKHWSWHDFSNHVHAPPFQPICMKLNIYIRIKIVAQEQIYLSFTKQQNCIHFNMGARLKLKDAATLHLLKPAESQLGLLLHSKSIQINSLLAKMKKVLRDLQRTPLNKIQALPLVLAHLCKLLKWRRRKTLAQ</sequence>
<protein>
    <submittedName>
        <fullName evidence="3">DnaJ-like protein subfamily C member 15</fullName>
    </submittedName>
</protein>
<dbReference type="InterPro" id="IPR029281">
    <property type="entry name" value="FAM194_C"/>
</dbReference>
<dbReference type="Pfam" id="PF14977">
    <property type="entry name" value="FAM194"/>
    <property type="match status" value="1"/>
</dbReference>
<feature type="region of interest" description="Disordered" evidence="1">
    <location>
        <begin position="218"/>
        <end position="238"/>
    </location>
</feature>
<feature type="compositionally biased region" description="Basic and acidic residues" evidence="1">
    <location>
        <begin position="95"/>
        <end position="112"/>
    </location>
</feature>
<keyword evidence="4" id="KW-1185">Reference proteome</keyword>
<proteinExistence type="predicted"/>
<reference evidence="3 4" key="1">
    <citation type="submission" date="2019-04" db="EMBL/GenBank/DDBJ databases">
        <title>Draft genome of the big-headed turtle Platysternon megacephalum.</title>
        <authorList>
            <person name="Gong S."/>
        </authorList>
    </citation>
    <scope>NUCLEOTIDE SEQUENCE [LARGE SCALE GENOMIC DNA]</scope>
    <source>
        <strain evidence="3">DO16091913</strain>
        <tissue evidence="3">Muscle</tissue>
    </source>
</reference>
<feature type="region of interest" description="Disordered" evidence="1">
    <location>
        <begin position="95"/>
        <end position="140"/>
    </location>
</feature>
<evidence type="ECO:0000256" key="1">
    <source>
        <dbReference type="SAM" id="MobiDB-lite"/>
    </source>
</evidence>
<evidence type="ECO:0000313" key="3">
    <source>
        <dbReference type="EMBL" id="TFK15928.1"/>
    </source>
</evidence>
<evidence type="ECO:0000259" key="2">
    <source>
        <dbReference type="Pfam" id="PF14977"/>
    </source>
</evidence>
<feature type="compositionally biased region" description="Basic and acidic residues" evidence="1">
    <location>
        <begin position="218"/>
        <end position="230"/>
    </location>
</feature>
<dbReference type="Proteomes" id="UP000297703">
    <property type="component" value="Unassembled WGS sequence"/>
</dbReference>
<dbReference type="PANTHER" id="PTHR23093:SF17">
    <property type="entry name" value="GLUTAMATE-RICH PROTEIN 6B"/>
    <property type="match status" value="1"/>
</dbReference>
<feature type="region of interest" description="Disordered" evidence="1">
    <location>
        <begin position="16"/>
        <end position="46"/>
    </location>
</feature>